<keyword evidence="2" id="KW-0812">Transmembrane</keyword>
<evidence type="ECO:0000313" key="4">
    <source>
        <dbReference type="Proteomes" id="UP000502894"/>
    </source>
</evidence>
<proteinExistence type="predicted"/>
<feature type="transmembrane region" description="Helical" evidence="2">
    <location>
        <begin position="12"/>
        <end position="32"/>
    </location>
</feature>
<dbReference type="AlphaFoldDB" id="A0A6F8T4J3"/>
<keyword evidence="2" id="KW-1133">Transmembrane helix</keyword>
<gene>
    <name evidence="3" type="ORF">TUM19329_19660</name>
</gene>
<evidence type="ECO:0008006" key="5">
    <source>
        <dbReference type="Google" id="ProtNLM"/>
    </source>
</evidence>
<protein>
    <recommendedName>
        <fullName evidence="5">Transmembrane protein</fullName>
    </recommendedName>
</protein>
<evidence type="ECO:0000256" key="2">
    <source>
        <dbReference type="SAM" id="Phobius"/>
    </source>
</evidence>
<feature type="compositionally biased region" description="Polar residues" evidence="1">
    <location>
        <begin position="108"/>
        <end position="118"/>
    </location>
</feature>
<evidence type="ECO:0000313" key="3">
    <source>
        <dbReference type="EMBL" id="BCA95605.1"/>
    </source>
</evidence>
<evidence type="ECO:0000256" key="1">
    <source>
        <dbReference type="SAM" id="MobiDB-lite"/>
    </source>
</evidence>
<keyword evidence="4" id="KW-1185">Reference proteome</keyword>
<keyword evidence="2" id="KW-0472">Membrane</keyword>
<feature type="region of interest" description="Disordered" evidence="1">
    <location>
        <begin position="100"/>
        <end position="152"/>
    </location>
</feature>
<dbReference type="EMBL" id="AP022839">
    <property type="protein sequence ID" value="BCA95605.1"/>
    <property type="molecule type" value="Genomic_DNA"/>
</dbReference>
<reference evidence="3" key="1">
    <citation type="journal article" date="2020" name="Microbiol. Resour. Announc.">
        <title>Complete Genome Sequence of Novel Psychrotolerant Legionella Strain TUM19329, Isolated from Antarctic Lake Sediment.</title>
        <authorList>
            <person name="Shimada S."/>
            <person name="Nakai R."/>
            <person name="Aoki K."/>
            <person name="Shimoeda N."/>
            <person name="Ohno G."/>
            <person name="Miyazaki Y."/>
            <person name="Kudoh S."/>
            <person name="Imura S."/>
            <person name="Watanabe K."/>
            <person name="Ishii Y."/>
            <person name="Tateda K."/>
        </authorList>
    </citation>
    <scope>NUCLEOTIDE SEQUENCE [LARGE SCALE GENOMIC DNA]</scope>
    <source>
        <strain evidence="3">TUM19329</strain>
    </source>
</reference>
<dbReference type="Proteomes" id="UP000502894">
    <property type="component" value="Chromosome"/>
</dbReference>
<name>A0A6F8T4J3_9GAMM</name>
<feature type="transmembrane region" description="Helical" evidence="2">
    <location>
        <begin position="38"/>
        <end position="65"/>
    </location>
</feature>
<sequence>MEATRIGGIAGLIGLTIGAALGVTLVLTGVFAPFGLGVLGAVALASAMGVGAGLFSGGVFGVLAFKNRTSVETGSTLTQDPQSVVQPLLTQESSKKLSKLTSEISSCPERTTQNSLTQKNRKNAGVVSSNPAVDISNPVEDQPSGEIDQFKP</sequence>
<organism evidence="3 4">
    <name type="scientific">Legionella antarctica</name>
    <dbReference type="NCBI Taxonomy" id="2708020"/>
    <lineage>
        <taxon>Bacteria</taxon>
        <taxon>Pseudomonadati</taxon>
        <taxon>Pseudomonadota</taxon>
        <taxon>Gammaproteobacteria</taxon>
        <taxon>Legionellales</taxon>
        <taxon>Legionellaceae</taxon>
        <taxon>Legionella</taxon>
    </lineage>
</organism>
<dbReference type="KEGG" id="lant:TUM19329_19660"/>
<accession>A0A6F8T4J3</accession>
<dbReference type="RefSeq" id="WP_173237171.1">
    <property type="nucleotide sequence ID" value="NZ_AP022839.1"/>
</dbReference>